<dbReference type="PROSITE" id="PS51257">
    <property type="entry name" value="PROKAR_LIPOPROTEIN"/>
    <property type="match status" value="1"/>
</dbReference>
<evidence type="ECO:0000256" key="2">
    <source>
        <dbReference type="ARBA" id="ARBA00022729"/>
    </source>
</evidence>
<dbReference type="AlphaFoldDB" id="A0A069QEE5"/>
<dbReference type="Pfam" id="PF08139">
    <property type="entry name" value="LPAM_1"/>
    <property type="match status" value="1"/>
</dbReference>
<dbReference type="InterPro" id="IPR012640">
    <property type="entry name" value="Membr_lipoprot_lipid_attach_CS"/>
</dbReference>
<dbReference type="Proteomes" id="UP000027442">
    <property type="component" value="Unassembled WGS sequence"/>
</dbReference>
<evidence type="ECO:0000256" key="1">
    <source>
        <dbReference type="ARBA" id="ARBA00017922"/>
    </source>
</evidence>
<dbReference type="PATRIC" id="fig|1122985.7.peg.2947"/>
<proteinExistence type="predicted"/>
<gene>
    <name evidence="4" type="ORF">HMPREF1991_02852</name>
</gene>
<protein>
    <recommendedName>
        <fullName evidence="1">Type IV secretion system putative lipoprotein virB7</fullName>
    </recommendedName>
</protein>
<dbReference type="EMBL" id="JNGW01000121">
    <property type="protein sequence ID" value="KDR51140.1"/>
    <property type="molecule type" value="Genomic_DNA"/>
</dbReference>
<feature type="chain" id="PRO_5001665181" description="Type IV secretion system putative lipoprotein virB7" evidence="3">
    <location>
        <begin position="22"/>
        <end position="180"/>
    </location>
</feature>
<reference evidence="4 5" key="1">
    <citation type="submission" date="2013-08" db="EMBL/GenBank/DDBJ databases">
        <authorList>
            <person name="Weinstock G."/>
            <person name="Sodergren E."/>
            <person name="Wylie T."/>
            <person name="Fulton L."/>
            <person name="Fulton R."/>
            <person name="Fronick C."/>
            <person name="O'Laughlin M."/>
            <person name="Godfrey J."/>
            <person name="Miner T."/>
            <person name="Herter B."/>
            <person name="Appelbaum E."/>
            <person name="Cordes M."/>
            <person name="Lek S."/>
            <person name="Wollam A."/>
            <person name="Pepin K.H."/>
            <person name="Palsikar V.B."/>
            <person name="Mitreva M."/>
            <person name="Wilson R.K."/>
        </authorList>
    </citation>
    <scope>NUCLEOTIDE SEQUENCE [LARGE SCALE GENOMIC DNA]</scope>
    <source>
        <strain evidence="4 5">ATCC 15930</strain>
    </source>
</reference>
<evidence type="ECO:0000256" key="3">
    <source>
        <dbReference type="SAM" id="SignalP"/>
    </source>
</evidence>
<evidence type="ECO:0000313" key="5">
    <source>
        <dbReference type="Proteomes" id="UP000027442"/>
    </source>
</evidence>
<dbReference type="HOGENOM" id="CLU_1516595_0_0_10"/>
<evidence type="ECO:0000313" key="4">
    <source>
        <dbReference type="EMBL" id="KDR51140.1"/>
    </source>
</evidence>
<dbReference type="RefSeq" id="WP_018967170.1">
    <property type="nucleotide sequence ID" value="NZ_KB899213.1"/>
</dbReference>
<sequence length="180" mass="20749">MKKIIIALVVAALLASCNLFRLDEPREDLGLQRRQYTGKELRTDGYYLAKSTRENRLGLIVLYRNGVCLCTYIMKGGSDTKQYIENDVLQNKPYMRSLFEKPTGIGTFMITKRTIALQAWKYKNKHSTIVVDYIGEVINDTTLRVNTITEFDSNTPQFAYDIFHFVPFTHKPDSTTSFIK</sequence>
<organism evidence="4 5">
    <name type="scientific">Hoylesella loescheii DSM 19665 = JCM 12249 = ATCC 15930</name>
    <dbReference type="NCBI Taxonomy" id="1122985"/>
    <lineage>
        <taxon>Bacteria</taxon>
        <taxon>Pseudomonadati</taxon>
        <taxon>Bacteroidota</taxon>
        <taxon>Bacteroidia</taxon>
        <taxon>Bacteroidales</taxon>
        <taxon>Prevotellaceae</taxon>
        <taxon>Hoylesella</taxon>
    </lineage>
</organism>
<comment type="caution">
    <text evidence="4">The sequence shown here is derived from an EMBL/GenBank/DDBJ whole genome shotgun (WGS) entry which is preliminary data.</text>
</comment>
<dbReference type="eggNOG" id="ENOG50347ZB">
    <property type="taxonomic scope" value="Bacteria"/>
</dbReference>
<name>A0A069QEE5_HOYLO</name>
<keyword evidence="5" id="KW-1185">Reference proteome</keyword>
<keyword evidence="2 3" id="KW-0732">Signal</keyword>
<feature type="signal peptide" evidence="3">
    <location>
        <begin position="1"/>
        <end position="21"/>
    </location>
</feature>
<accession>A0A069QEE5</accession>